<dbReference type="EMBL" id="BABT02000028">
    <property type="protein sequence ID" value="GAA94108.1"/>
    <property type="molecule type" value="Genomic_DNA"/>
</dbReference>
<dbReference type="Gene3D" id="3.40.50.1820">
    <property type="entry name" value="alpha/beta hydrolase"/>
    <property type="match status" value="1"/>
</dbReference>
<reference evidence="4 5" key="2">
    <citation type="journal article" date="2012" name="Open Biol.">
        <title>Characteristics of nucleosomes and linker DNA regions on the genome of the basidiomycete Mixia osmundae revealed by mono- and dinucleosome mapping.</title>
        <authorList>
            <person name="Nishida H."/>
            <person name="Kondo S."/>
            <person name="Matsumoto T."/>
            <person name="Suzuki Y."/>
            <person name="Yoshikawa H."/>
            <person name="Taylor T.D."/>
            <person name="Sugiyama J."/>
        </authorList>
    </citation>
    <scope>NUCLEOTIDE SEQUENCE [LARGE SCALE GENOMIC DNA]</scope>
    <source>
        <strain evidence="5">CBS 9802 / IAM 14324 / JCM 22182 / KY 12970</strain>
    </source>
</reference>
<evidence type="ECO:0000313" key="5">
    <source>
        <dbReference type="Proteomes" id="UP000009131"/>
    </source>
</evidence>
<dbReference type="RefSeq" id="XP_014569550.1">
    <property type="nucleotide sequence ID" value="XM_014714064.1"/>
</dbReference>
<evidence type="ECO:0000259" key="3">
    <source>
        <dbReference type="Pfam" id="PF03959"/>
    </source>
</evidence>
<feature type="region of interest" description="Disordered" evidence="2">
    <location>
        <begin position="48"/>
        <end position="81"/>
    </location>
</feature>
<feature type="region of interest" description="Disordered" evidence="2">
    <location>
        <begin position="229"/>
        <end position="258"/>
    </location>
</feature>
<evidence type="ECO:0000256" key="2">
    <source>
        <dbReference type="SAM" id="MobiDB-lite"/>
    </source>
</evidence>
<dbReference type="HOGENOM" id="CLU_051938_2_1_1"/>
<keyword evidence="1" id="KW-0378">Hydrolase</keyword>
<evidence type="ECO:0000313" key="4">
    <source>
        <dbReference type="EMBL" id="GAA94108.1"/>
    </source>
</evidence>
<dbReference type="OMA" id="EEPRGWW"/>
<dbReference type="InterPro" id="IPR029058">
    <property type="entry name" value="AB_hydrolase_fold"/>
</dbReference>
<name>G7DU48_MIXOS</name>
<sequence>MRILCLHGYLQNGAIVSRKWGALRRELAGFAELDFVDAPHIIAKPDSSTDLSSFGAEDVGSSDDDPSSVPRSWWDARDGPSGRREIHGYTESLAYLHPMLIKNKYDAVIGFSQGAAMAALLTVLLHRPELEVSFAQGERIPPFKASIFISGFKAAYYHQEPYWTSVLTGAPTLNILGKNDWIVTADRSQPLIDAFEASRVEYHEGSHFLPLKASWKRFVHQWLKAIQAGEPSDSVPGPSGSSQAASREASVPLEGGKL</sequence>
<dbReference type="GO" id="GO:0016787">
    <property type="term" value="F:hydrolase activity"/>
    <property type="evidence" value="ECO:0007669"/>
    <property type="project" value="UniProtKB-KW"/>
</dbReference>
<gene>
    <name evidence="4" type="primary">Mo00755</name>
    <name evidence="4" type="ORF">E5Q_00755</name>
</gene>
<dbReference type="SUPFAM" id="SSF53474">
    <property type="entry name" value="alpha/beta-Hydrolases"/>
    <property type="match status" value="1"/>
</dbReference>
<protein>
    <recommendedName>
        <fullName evidence="3">Serine hydrolase domain-containing protein</fullName>
    </recommendedName>
</protein>
<dbReference type="STRING" id="764103.G7DU48"/>
<proteinExistence type="predicted"/>
<reference evidence="4 5" key="1">
    <citation type="journal article" date="2011" name="J. Gen. Appl. Microbiol.">
        <title>Draft genome sequencing of the enigmatic basidiomycete Mixia osmundae.</title>
        <authorList>
            <person name="Nishida H."/>
            <person name="Nagatsuka Y."/>
            <person name="Sugiyama J."/>
        </authorList>
    </citation>
    <scope>NUCLEOTIDE SEQUENCE [LARGE SCALE GENOMIC DNA]</scope>
    <source>
        <strain evidence="5">CBS 9802 / IAM 14324 / JCM 22182 / KY 12970</strain>
    </source>
</reference>
<feature type="compositionally biased region" description="Low complexity" evidence="2">
    <location>
        <begin position="229"/>
        <end position="242"/>
    </location>
</feature>
<accession>G7DU48</accession>
<dbReference type="GO" id="GO:0005634">
    <property type="term" value="C:nucleus"/>
    <property type="evidence" value="ECO:0007669"/>
    <property type="project" value="TreeGrafter"/>
</dbReference>
<dbReference type="PANTHER" id="PTHR48070:SF6">
    <property type="entry name" value="ESTERASE OVCA2"/>
    <property type="match status" value="1"/>
</dbReference>
<dbReference type="Proteomes" id="UP000009131">
    <property type="component" value="Unassembled WGS sequence"/>
</dbReference>
<evidence type="ECO:0000256" key="1">
    <source>
        <dbReference type="ARBA" id="ARBA00022801"/>
    </source>
</evidence>
<dbReference type="GO" id="GO:0005737">
    <property type="term" value="C:cytoplasm"/>
    <property type="evidence" value="ECO:0007669"/>
    <property type="project" value="TreeGrafter"/>
</dbReference>
<dbReference type="AlphaFoldDB" id="G7DU48"/>
<dbReference type="PANTHER" id="PTHR48070">
    <property type="entry name" value="ESTERASE OVCA2"/>
    <property type="match status" value="1"/>
</dbReference>
<dbReference type="Pfam" id="PF03959">
    <property type="entry name" value="FSH1"/>
    <property type="match status" value="1"/>
</dbReference>
<dbReference type="InterPro" id="IPR005645">
    <property type="entry name" value="FSH-like_dom"/>
</dbReference>
<dbReference type="InterPro" id="IPR050593">
    <property type="entry name" value="LovG"/>
</dbReference>
<comment type="caution">
    <text evidence="4">The sequence shown here is derived from an EMBL/GenBank/DDBJ whole genome shotgun (WGS) entry which is preliminary data.</text>
</comment>
<feature type="domain" description="Serine hydrolase" evidence="3">
    <location>
        <begin position="1"/>
        <end position="217"/>
    </location>
</feature>
<organism evidence="4 5">
    <name type="scientific">Mixia osmundae (strain CBS 9802 / IAM 14324 / JCM 22182 / KY 12970)</name>
    <dbReference type="NCBI Taxonomy" id="764103"/>
    <lineage>
        <taxon>Eukaryota</taxon>
        <taxon>Fungi</taxon>
        <taxon>Dikarya</taxon>
        <taxon>Basidiomycota</taxon>
        <taxon>Pucciniomycotina</taxon>
        <taxon>Mixiomycetes</taxon>
        <taxon>Mixiales</taxon>
        <taxon>Mixiaceae</taxon>
        <taxon>Mixia</taxon>
    </lineage>
</organism>
<dbReference type="OrthoDB" id="2094269at2759"/>
<dbReference type="eggNOG" id="KOG2551">
    <property type="taxonomic scope" value="Eukaryota"/>
</dbReference>
<keyword evidence="5" id="KW-1185">Reference proteome</keyword>
<dbReference type="InParanoid" id="G7DU48"/>